<dbReference type="SUPFAM" id="SSF54523">
    <property type="entry name" value="Pili subunits"/>
    <property type="match status" value="1"/>
</dbReference>
<dbReference type="InterPro" id="IPR012902">
    <property type="entry name" value="N_methyl_site"/>
</dbReference>
<dbReference type="InterPro" id="IPR003413">
    <property type="entry name" value="T2SS_GspI_C"/>
</dbReference>
<keyword evidence="6 9" id="KW-0812">Transmembrane</keyword>
<keyword evidence="3" id="KW-1003">Cell membrane</keyword>
<evidence type="ECO:0000256" key="1">
    <source>
        <dbReference type="ARBA" id="ARBA00004377"/>
    </source>
</evidence>
<dbReference type="GO" id="GO:0015627">
    <property type="term" value="C:type II protein secretion system complex"/>
    <property type="evidence" value="ECO:0007669"/>
    <property type="project" value="UniProtKB-UniRule"/>
</dbReference>
<comment type="subunit">
    <text evidence="9">Type II secretion is composed of four main components: the outer membrane complex, the inner membrane complex, the cytoplasmic secretion ATPase and the periplasm-spanning pseudopilus.</text>
</comment>
<evidence type="ECO:0000259" key="10">
    <source>
        <dbReference type="Pfam" id="PF02501"/>
    </source>
</evidence>
<dbReference type="GO" id="GO:0015628">
    <property type="term" value="P:protein secretion by the type II secretion system"/>
    <property type="evidence" value="ECO:0007669"/>
    <property type="project" value="UniProtKB-UniRule"/>
</dbReference>
<dbReference type="AlphaFoldDB" id="A0A450XJ09"/>
<dbReference type="PROSITE" id="PS00409">
    <property type="entry name" value="PROKAR_NTER_METHYL"/>
    <property type="match status" value="1"/>
</dbReference>
<dbReference type="Pfam" id="PF07963">
    <property type="entry name" value="N_methyl"/>
    <property type="match status" value="1"/>
</dbReference>
<evidence type="ECO:0000256" key="5">
    <source>
        <dbReference type="ARBA" id="ARBA00022519"/>
    </source>
</evidence>
<keyword evidence="8 9" id="KW-0472">Membrane</keyword>
<evidence type="ECO:0000256" key="6">
    <source>
        <dbReference type="ARBA" id="ARBA00022692"/>
    </source>
</evidence>
<dbReference type="NCBIfam" id="TIGR02532">
    <property type="entry name" value="IV_pilin_GFxxxE"/>
    <property type="match status" value="1"/>
</dbReference>
<comment type="PTM">
    <text evidence="9">Cleaved by prepilin peptidase.</text>
</comment>
<dbReference type="InterPro" id="IPR045584">
    <property type="entry name" value="Pilin-like"/>
</dbReference>
<dbReference type="NCBIfam" id="TIGR01707">
    <property type="entry name" value="gspI"/>
    <property type="match status" value="1"/>
</dbReference>
<feature type="transmembrane region" description="Helical" evidence="9">
    <location>
        <begin position="12"/>
        <end position="34"/>
    </location>
</feature>
<evidence type="ECO:0000313" key="11">
    <source>
        <dbReference type="EMBL" id="VFK29229.1"/>
    </source>
</evidence>
<protein>
    <recommendedName>
        <fullName evidence="9">Type II secretion system protein I</fullName>
        <shortName evidence="9">T2SS minor pseudopilin I</shortName>
    </recommendedName>
</protein>
<sequence>MRKRPETPKKNHGFTLIEVLIGLGILTIALGALIKGLADNTRNAAHLQERTIAHWVAANVITEIRLRKQSPAPGLQQGTTTMAGQEWYWTARITQTEDPDLRRIHIAVKNDDEGPILETLVSYVGNLARR</sequence>
<dbReference type="EMBL" id="CAADFO010000046">
    <property type="protein sequence ID" value="VFK29229.1"/>
    <property type="molecule type" value="Genomic_DNA"/>
</dbReference>
<dbReference type="InterPro" id="IPR010052">
    <property type="entry name" value="T2SS_protein-GspI"/>
</dbReference>
<dbReference type="PANTHER" id="PTHR38779:SF2">
    <property type="entry name" value="TYPE II SECRETION SYSTEM PROTEIN I-RELATED"/>
    <property type="match status" value="1"/>
</dbReference>
<reference evidence="11" key="1">
    <citation type="submission" date="2019-02" db="EMBL/GenBank/DDBJ databases">
        <authorList>
            <person name="Gruber-Vodicka R. H."/>
            <person name="Seah K. B. B."/>
        </authorList>
    </citation>
    <scope>NUCLEOTIDE SEQUENCE</scope>
    <source>
        <strain evidence="11">BECK_BZ197</strain>
    </source>
</reference>
<name>A0A450XJ09_9GAMM</name>
<keyword evidence="4 9" id="KW-0488">Methylation</keyword>
<evidence type="ECO:0000256" key="7">
    <source>
        <dbReference type="ARBA" id="ARBA00022989"/>
    </source>
</evidence>
<evidence type="ECO:0000256" key="4">
    <source>
        <dbReference type="ARBA" id="ARBA00022481"/>
    </source>
</evidence>
<dbReference type="Pfam" id="PF02501">
    <property type="entry name" value="T2SSI"/>
    <property type="match status" value="1"/>
</dbReference>
<dbReference type="Gene3D" id="3.30.1300.30">
    <property type="entry name" value="GSPII I/J protein-like"/>
    <property type="match status" value="1"/>
</dbReference>
<organism evidence="11">
    <name type="scientific">Candidatus Kentrum sp. MB</name>
    <dbReference type="NCBI Taxonomy" id="2138164"/>
    <lineage>
        <taxon>Bacteria</taxon>
        <taxon>Pseudomonadati</taxon>
        <taxon>Pseudomonadota</taxon>
        <taxon>Gammaproteobacteria</taxon>
        <taxon>Candidatus Kentrum</taxon>
    </lineage>
</organism>
<comment type="subcellular location">
    <subcellularLocation>
        <location evidence="1 9">Cell inner membrane</location>
        <topology evidence="1 9">Single-pass membrane protein</topology>
    </subcellularLocation>
</comment>
<gene>
    <name evidence="11" type="ORF">BECKMB1821G_GA0114241_104629</name>
</gene>
<comment type="function">
    <text evidence="9">Component of the type II secretion system required for the energy-dependent secretion of extracellular factors such as proteases and toxins from the periplasm.</text>
</comment>
<dbReference type="GO" id="GO:0005886">
    <property type="term" value="C:plasma membrane"/>
    <property type="evidence" value="ECO:0007669"/>
    <property type="project" value="UniProtKB-SubCell"/>
</dbReference>
<keyword evidence="7 9" id="KW-1133">Transmembrane helix</keyword>
<feature type="domain" description="Type II secretion system protein GspI C-terminal" evidence="10">
    <location>
        <begin position="47"/>
        <end position="124"/>
    </location>
</feature>
<keyword evidence="5 9" id="KW-0997">Cell inner membrane</keyword>
<evidence type="ECO:0000256" key="8">
    <source>
        <dbReference type="ARBA" id="ARBA00023136"/>
    </source>
</evidence>
<evidence type="ECO:0000256" key="9">
    <source>
        <dbReference type="RuleBase" id="RU368030"/>
    </source>
</evidence>
<evidence type="ECO:0000256" key="2">
    <source>
        <dbReference type="ARBA" id="ARBA00008358"/>
    </source>
</evidence>
<evidence type="ECO:0000256" key="3">
    <source>
        <dbReference type="ARBA" id="ARBA00022475"/>
    </source>
</evidence>
<proteinExistence type="inferred from homology"/>
<accession>A0A450XJ09</accession>
<dbReference type="PANTHER" id="PTHR38779">
    <property type="entry name" value="TYPE II SECRETION SYSTEM PROTEIN I-RELATED"/>
    <property type="match status" value="1"/>
</dbReference>
<comment type="similarity">
    <text evidence="2 9">Belongs to the GSP I family.</text>
</comment>